<dbReference type="Proteomes" id="UP000041254">
    <property type="component" value="Unassembled WGS sequence"/>
</dbReference>
<dbReference type="AlphaFoldDB" id="A0A0G4FVK1"/>
<evidence type="ECO:0000313" key="4">
    <source>
        <dbReference type="Proteomes" id="UP000041254"/>
    </source>
</evidence>
<feature type="chain" id="PRO_5005189816" evidence="2">
    <location>
        <begin position="23"/>
        <end position="184"/>
    </location>
</feature>
<proteinExistence type="predicted"/>
<reference evidence="3 4" key="1">
    <citation type="submission" date="2014-11" db="EMBL/GenBank/DDBJ databases">
        <authorList>
            <person name="Zhu J."/>
            <person name="Qi W."/>
            <person name="Song R."/>
        </authorList>
    </citation>
    <scope>NUCLEOTIDE SEQUENCE [LARGE SCALE GENOMIC DNA]</scope>
</reference>
<protein>
    <submittedName>
        <fullName evidence="3">Uncharacterized protein</fullName>
    </submittedName>
</protein>
<organism evidence="3 4">
    <name type="scientific">Vitrella brassicaformis (strain CCMP3155)</name>
    <dbReference type="NCBI Taxonomy" id="1169540"/>
    <lineage>
        <taxon>Eukaryota</taxon>
        <taxon>Sar</taxon>
        <taxon>Alveolata</taxon>
        <taxon>Colpodellida</taxon>
        <taxon>Vitrellaceae</taxon>
        <taxon>Vitrella</taxon>
    </lineage>
</organism>
<feature type="region of interest" description="Disordered" evidence="1">
    <location>
        <begin position="25"/>
        <end position="46"/>
    </location>
</feature>
<feature type="compositionally biased region" description="Polar residues" evidence="1">
    <location>
        <begin position="28"/>
        <end position="40"/>
    </location>
</feature>
<sequence length="184" mass="20016">MRAFCYVPVILVAVAVLRITKAGDVSDPSRTSRMAGSSTNETREALAKNATASKNKNCQPMYHLATIGTGSLGWPEVLSNPEWKIPCYKDPPEAKFCLRLREHWIVYICDESGYVTENDAGEIENEMAGLGISSSGSFLHGGIQVYIAPEGKTSMLVREAYTAQGPKSIIGECIIAKDARCKLL</sequence>
<dbReference type="EMBL" id="CDMY01000510">
    <property type="protein sequence ID" value="CEM19244.1"/>
    <property type="molecule type" value="Genomic_DNA"/>
</dbReference>
<gene>
    <name evidence="3" type="ORF">Vbra_16332</name>
</gene>
<keyword evidence="4" id="KW-1185">Reference proteome</keyword>
<evidence type="ECO:0000313" key="3">
    <source>
        <dbReference type="EMBL" id="CEM19244.1"/>
    </source>
</evidence>
<keyword evidence="2" id="KW-0732">Signal</keyword>
<evidence type="ECO:0000256" key="2">
    <source>
        <dbReference type="SAM" id="SignalP"/>
    </source>
</evidence>
<feature type="signal peptide" evidence="2">
    <location>
        <begin position="1"/>
        <end position="22"/>
    </location>
</feature>
<dbReference type="InParanoid" id="A0A0G4FVK1"/>
<dbReference type="VEuPathDB" id="CryptoDB:Vbra_16332"/>
<accession>A0A0G4FVK1</accession>
<evidence type="ECO:0000256" key="1">
    <source>
        <dbReference type="SAM" id="MobiDB-lite"/>
    </source>
</evidence>
<name>A0A0G4FVK1_VITBC</name>